<reference evidence="4 5" key="1">
    <citation type="submission" date="2015-09" db="EMBL/GenBank/DDBJ databases">
        <title>Sorangium comparison.</title>
        <authorList>
            <person name="Zaburannyi N."/>
            <person name="Bunk B."/>
            <person name="Overmann J."/>
            <person name="Mueller R."/>
        </authorList>
    </citation>
    <scope>NUCLEOTIDE SEQUENCE [LARGE SCALE GENOMIC DNA]</scope>
    <source>
        <strain evidence="4 5">So ceGT47</strain>
    </source>
</reference>
<evidence type="ECO:0000256" key="2">
    <source>
        <dbReference type="SAM" id="MobiDB-lite"/>
    </source>
</evidence>
<organism evidence="4 5">
    <name type="scientific">Sorangium cellulosum</name>
    <name type="common">Polyangium cellulosum</name>
    <dbReference type="NCBI Taxonomy" id="56"/>
    <lineage>
        <taxon>Bacteria</taxon>
        <taxon>Pseudomonadati</taxon>
        <taxon>Myxococcota</taxon>
        <taxon>Polyangia</taxon>
        <taxon>Polyangiales</taxon>
        <taxon>Polyangiaceae</taxon>
        <taxon>Sorangium</taxon>
    </lineage>
</organism>
<feature type="domain" description="CzcB-like C-terminal circularly permuted SH3-like" evidence="3">
    <location>
        <begin position="466"/>
        <end position="524"/>
    </location>
</feature>
<keyword evidence="1" id="KW-0813">Transport</keyword>
<dbReference type="SUPFAM" id="SSF111369">
    <property type="entry name" value="HlyD-like secretion proteins"/>
    <property type="match status" value="1"/>
</dbReference>
<accession>A0A4P2PWM6</accession>
<dbReference type="GO" id="GO:0015679">
    <property type="term" value="P:plasma membrane copper ion transport"/>
    <property type="evidence" value="ECO:0007669"/>
    <property type="project" value="TreeGrafter"/>
</dbReference>
<dbReference type="GO" id="GO:0060003">
    <property type="term" value="P:copper ion export"/>
    <property type="evidence" value="ECO:0007669"/>
    <property type="project" value="TreeGrafter"/>
</dbReference>
<dbReference type="Gene3D" id="2.40.420.20">
    <property type="match status" value="1"/>
</dbReference>
<proteinExistence type="predicted"/>
<protein>
    <recommendedName>
        <fullName evidence="3">CzcB-like C-terminal circularly permuted SH3-like domain-containing protein</fullName>
    </recommendedName>
</protein>
<gene>
    <name evidence="4" type="ORF">SOCEGT47_013640</name>
</gene>
<dbReference type="GO" id="GO:0030288">
    <property type="term" value="C:outer membrane-bounded periplasmic space"/>
    <property type="evidence" value="ECO:0007669"/>
    <property type="project" value="TreeGrafter"/>
</dbReference>
<dbReference type="EMBL" id="CP012670">
    <property type="protein sequence ID" value="AUX20888.1"/>
    <property type="molecule type" value="Genomic_DNA"/>
</dbReference>
<dbReference type="Gene3D" id="2.40.50.100">
    <property type="match status" value="1"/>
</dbReference>
<dbReference type="RefSeq" id="WP_129346285.1">
    <property type="nucleotide sequence ID" value="NZ_CP012670.1"/>
</dbReference>
<dbReference type="InterPro" id="IPR058649">
    <property type="entry name" value="CzcB_C"/>
</dbReference>
<dbReference type="OrthoDB" id="9806939at2"/>
<name>A0A4P2PWM6_SORCE</name>
<dbReference type="Proteomes" id="UP000295781">
    <property type="component" value="Chromosome"/>
</dbReference>
<feature type="region of interest" description="Disordered" evidence="2">
    <location>
        <begin position="28"/>
        <end position="52"/>
    </location>
</feature>
<dbReference type="Gene3D" id="1.10.287.470">
    <property type="entry name" value="Helix hairpin bin"/>
    <property type="match status" value="1"/>
</dbReference>
<sequence length="540" mass="57605">MNPERFTLAAALALCALVPGAIGCHRGEHGHGHDDHGHGHGHDHEAEENEPEPLSITKWTDLHELFVEFPPPAPGKPVPYHAHVTRLDGFQAATEGTFHVRFKTPTGVAAETSIQGVKRPGIFTPEGPAPAAGTYSLEMVYEHAGKTDVFDCGPITVADEPPPPEPEAGGGAITFLKESQWKIPFATAWAEERPIAKEIEIAATVEPAASDQLTIGAPTGGRFFHDPKRALAEGLRVAKGDVLGAIAPTVAGDDYTRLQFATEESRLEKQQIEREIARIEPLVKDGLVPERRLIELRNQLDAAQARLRSAQGRIGRVLSPGGMGGITIKSTLDGIVSQVLVPNGEPVEAGAPLVRIGGTDHLWIRARFVARPAATFDQARPTAVRLPSGERLDFEGRGARFLSLLPVIDAGSRIATWIADVPPLPSAGAPAGEGTSTQTASAPRDELRPGASVVLAVRLGAPRTALAVPRAAVVEIDTRPYVFVQTEGEHFEKRRVTLGDADGAFVEVRSGVAKGDRIVTRGGFDVHLASLMGTVESHRH</sequence>
<dbReference type="PANTHER" id="PTHR30097:SF15">
    <property type="entry name" value="CATION EFFLUX SYSTEM PROTEIN CUSB"/>
    <property type="match status" value="1"/>
</dbReference>
<dbReference type="Pfam" id="PF25975">
    <property type="entry name" value="CzcB_C"/>
    <property type="match status" value="1"/>
</dbReference>
<feature type="compositionally biased region" description="Basic and acidic residues" evidence="2">
    <location>
        <begin position="28"/>
        <end position="45"/>
    </location>
</feature>
<dbReference type="PANTHER" id="PTHR30097">
    <property type="entry name" value="CATION EFFLUX SYSTEM PROTEIN CUSB"/>
    <property type="match status" value="1"/>
</dbReference>
<evidence type="ECO:0000313" key="4">
    <source>
        <dbReference type="EMBL" id="AUX20888.1"/>
    </source>
</evidence>
<dbReference type="InterPro" id="IPR051909">
    <property type="entry name" value="MFP_Cation_Efflux"/>
</dbReference>
<dbReference type="AlphaFoldDB" id="A0A4P2PWM6"/>
<feature type="region of interest" description="Disordered" evidence="2">
    <location>
        <begin position="426"/>
        <end position="446"/>
    </location>
</feature>
<evidence type="ECO:0000256" key="1">
    <source>
        <dbReference type="ARBA" id="ARBA00022448"/>
    </source>
</evidence>
<dbReference type="PROSITE" id="PS51257">
    <property type="entry name" value="PROKAR_LIPOPROTEIN"/>
    <property type="match status" value="1"/>
</dbReference>
<dbReference type="GO" id="GO:0046914">
    <property type="term" value="F:transition metal ion binding"/>
    <property type="evidence" value="ECO:0007669"/>
    <property type="project" value="TreeGrafter"/>
</dbReference>
<dbReference type="Gene3D" id="2.40.30.170">
    <property type="match status" value="1"/>
</dbReference>
<evidence type="ECO:0000259" key="3">
    <source>
        <dbReference type="Pfam" id="PF25975"/>
    </source>
</evidence>
<evidence type="ECO:0000313" key="5">
    <source>
        <dbReference type="Proteomes" id="UP000295781"/>
    </source>
</evidence>